<dbReference type="GO" id="GO:0008448">
    <property type="term" value="F:N-acetylglucosamine-6-phosphate deacetylase activity"/>
    <property type="evidence" value="ECO:0007669"/>
    <property type="project" value="UniProtKB-EC"/>
</dbReference>
<dbReference type="GO" id="GO:0019262">
    <property type="term" value="P:N-acetylneuraminate catabolic process"/>
    <property type="evidence" value="ECO:0007669"/>
    <property type="project" value="UniProtKB-ARBA"/>
</dbReference>
<dbReference type="PANTHER" id="PTHR11113:SF14">
    <property type="entry name" value="N-ACETYLGLUCOSAMINE-6-PHOSPHATE DEACETYLASE"/>
    <property type="match status" value="1"/>
</dbReference>
<dbReference type="InterPro" id="IPR032466">
    <property type="entry name" value="Metal_Hydrolase"/>
</dbReference>
<feature type="domain" description="Amidohydrolase-related" evidence="9">
    <location>
        <begin position="3"/>
        <end position="264"/>
    </location>
</feature>
<evidence type="ECO:0000256" key="8">
    <source>
        <dbReference type="ARBA" id="ARBA00047647"/>
    </source>
</evidence>
<dbReference type="GO" id="GO:0046872">
    <property type="term" value="F:metal ion binding"/>
    <property type="evidence" value="ECO:0007669"/>
    <property type="project" value="UniProtKB-KW"/>
</dbReference>
<evidence type="ECO:0000256" key="5">
    <source>
        <dbReference type="ARBA" id="ARBA00022723"/>
    </source>
</evidence>
<dbReference type="AlphaFoldDB" id="A0A9Q1H191"/>
<proteinExistence type="inferred from homology"/>
<dbReference type="EMBL" id="JAIZAY010000015">
    <property type="protein sequence ID" value="KAJ8028351.1"/>
    <property type="molecule type" value="Genomic_DNA"/>
</dbReference>
<dbReference type="Gene3D" id="3.20.20.140">
    <property type="entry name" value="Metal-dependent hydrolases"/>
    <property type="match status" value="1"/>
</dbReference>
<dbReference type="Gene3D" id="2.30.40.10">
    <property type="entry name" value="Urease, subunit C, domain 1"/>
    <property type="match status" value="1"/>
</dbReference>
<comment type="similarity">
    <text evidence="2">Belongs to the metallo-dependent hydrolases superfamily. NagA family.</text>
</comment>
<dbReference type="GO" id="GO:0006046">
    <property type="term" value="P:N-acetylglucosamine catabolic process"/>
    <property type="evidence" value="ECO:0007669"/>
    <property type="project" value="TreeGrafter"/>
</dbReference>
<evidence type="ECO:0000256" key="2">
    <source>
        <dbReference type="ARBA" id="ARBA00010716"/>
    </source>
</evidence>
<dbReference type="PANTHER" id="PTHR11113">
    <property type="entry name" value="N-ACETYLGLUCOSAMINE-6-PHOSPHATE DEACETYLASE"/>
    <property type="match status" value="1"/>
</dbReference>
<evidence type="ECO:0000256" key="3">
    <source>
        <dbReference type="ARBA" id="ARBA00011899"/>
    </source>
</evidence>
<evidence type="ECO:0000256" key="4">
    <source>
        <dbReference type="ARBA" id="ARBA00018029"/>
    </source>
</evidence>
<dbReference type="FunFam" id="3.20.20.140:FF:000023">
    <property type="entry name" value="N-acetylglucosamine-6-phosphate deacetylase"/>
    <property type="match status" value="1"/>
</dbReference>
<keyword evidence="11" id="KW-1185">Reference proteome</keyword>
<protein>
    <recommendedName>
        <fullName evidence="4">N-acetylglucosamine-6-phosphate deacetylase</fullName>
        <ecNumber evidence="3">3.5.1.25</ecNumber>
    </recommendedName>
</protein>
<evidence type="ECO:0000256" key="6">
    <source>
        <dbReference type="ARBA" id="ARBA00022801"/>
    </source>
</evidence>
<dbReference type="InterPro" id="IPR011059">
    <property type="entry name" value="Metal-dep_hydrolase_composite"/>
</dbReference>
<dbReference type="InterPro" id="IPR006680">
    <property type="entry name" value="Amidohydro-rel"/>
</dbReference>
<dbReference type="SUPFAM" id="SSF51338">
    <property type="entry name" value="Composite domain of metallo-dependent hydrolases"/>
    <property type="match status" value="1"/>
</dbReference>
<comment type="caution">
    <text evidence="10">The sequence shown here is derived from an EMBL/GenBank/DDBJ whole genome shotgun (WGS) entry which is preliminary data.</text>
</comment>
<comment type="catalytic activity">
    <reaction evidence="8">
        <text>N-acetyl-D-glucosamine 6-phosphate + H2O = D-glucosamine 6-phosphate + acetate</text>
        <dbReference type="Rhea" id="RHEA:22936"/>
        <dbReference type="ChEBI" id="CHEBI:15377"/>
        <dbReference type="ChEBI" id="CHEBI:30089"/>
        <dbReference type="ChEBI" id="CHEBI:57513"/>
        <dbReference type="ChEBI" id="CHEBI:58725"/>
        <dbReference type="EC" id="3.5.1.25"/>
    </reaction>
</comment>
<evidence type="ECO:0000256" key="7">
    <source>
        <dbReference type="ARBA" id="ARBA00023277"/>
    </source>
</evidence>
<dbReference type="Pfam" id="PF01979">
    <property type="entry name" value="Amidohydro_1"/>
    <property type="match status" value="1"/>
</dbReference>
<accession>A0A9Q1H191</accession>
<reference evidence="10" key="1">
    <citation type="submission" date="2021-10" db="EMBL/GenBank/DDBJ databases">
        <title>Tropical sea cucumber genome reveals ecological adaptation and Cuvierian tubules defense mechanism.</title>
        <authorList>
            <person name="Chen T."/>
        </authorList>
    </citation>
    <scope>NUCLEOTIDE SEQUENCE</scope>
    <source>
        <strain evidence="10">Nanhai2018</strain>
        <tissue evidence="10">Muscle</tissue>
    </source>
</reference>
<gene>
    <name evidence="10" type="ORF">HOLleu_30558</name>
</gene>
<dbReference type="Proteomes" id="UP001152320">
    <property type="component" value="Chromosome 15"/>
</dbReference>
<dbReference type="GO" id="GO:0106279">
    <property type="term" value="P:negative regulation of UDP-N-acetylglucosamine biosynthetic process"/>
    <property type="evidence" value="ECO:0007669"/>
    <property type="project" value="UniProtKB-ARBA"/>
</dbReference>
<evidence type="ECO:0000313" key="10">
    <source>
        <dbReference type="EMBL" id="KAJ8028351.1"/>
    </source>
</evidence>
<dbReference type="SUPFAM" id="SSF51556">
    <property type="entry name" value="Metallo-dependent hydrolases"/>
    <property type="match status" value="1"/>
</dbReference>
<organism evidence="10 11">
    <name type="scientific">Holothuria leucospilota</name>
    <name type="common">Black long sea cucumber</name>
    <name type="synonym">Mertensiothuria leucospilota</name>
    <dbReference type="NCBI Taxonomy" id="206669"/>
    <lineage>
        <taxon>Eukaryota</taxon>
        <taxon>Metazoa</taxon>
        <taxon>Echinodermata</taxon>
        <taxon>Eleutherozoa</taxon>
        <taxon>Echinozoa</taxon>
        <taxon>Holothuroidea</taxon>
        <taxon>Aspidochirotacea</taxon>
        <taxon>Aspidochirotida</taxon>
        <taxon>Holothuriidae</taxon>
        <taxon>Holothuria</taxon>
    </lineage>
</organism>
<evidence type="ECO:0000256" key="1">
    <source>
        <dbReference type="ARBA" id="ARBA00001968"/>
    </source>
</evidence>
<sequence length="305" mass="32863">MSLGLHLEGPFISREKRGAHPENLIQSYEKNGFSDVEKMYTSLDNVSIVTLAPEIPYSDQVIQELTKRGIQVSLGHSMANLEQGERAVQNGAAFITHLFNAMLPFHHRDPGIVGLLASSNIPAGRTVYYGVIADGIHTNPSALRIAYKTHPDGVVLVTDAVAPMGLEPGRHNFGNITVEVNEGKAYVAGTTTLAGSVATMDGCVRIFKTSARCSTEKALEAATLHPAKMLGIEKERGTLDYGSVADFVMLDDDLNVLSTFLAGRKAYSRNLTITGHDKAGSLLSREGMTSKRTHNGDIVQETVTV</sequence>
<comment type="cofactor">
    <cofactor evidence="1">
        <name>a divalent metal cation</name>
        <dbReference type="ChEBI" id="CHEBI:60240"/>
    </cofactor>
</comment>
<dbReference type="OrthoDB" id="8771286at2759"/>
<evidence type="ECO:0000259" key="9">
    <source>
        <dbReference type="Pfam" id="PF01979"/>
    </source>
</evidence>
<dbReference type="EC" id="3.5.1.25" evidence="3"/>
<evidence type="ECO:0000313" key="11">
    <source>
        <dbReference type="Proteomes" id="UP001152320"/>
    </source>
</evidence>
<name>A0A9Q1H191_HOLLE</name>
<keyword evidence="7" id="KW-0119">Carbohydrate metabolism</keyword>
<keyword evidence="5" id="KW-0479">Metal-binding</keyword>
<keyword evidence="6" id="KW-0378">Hydrolase</keyword>